<feature type="domain" description="HAMP" evidence="14">
    <location>
        <begin position="226"/>
        <end position="278"/>
    </location>
</feature>
<evidence type="ECO:0000256" key="10">
    <source>
        <dbReference type="ARBA" id="ARBA00023136"/>
    </source>
</evidence>
<evidence type="ECO:0000313" key="16">
    <source>
        <dbReference type="Proteomes" id="UP000298602"/>
    </source>
</evidence>
<dbReference type="GO" id="GO:0016020">
    <property type="term" value="C:membrane"/>
    <property type="evidence" value="ECO:0007669"/>
    <property type="project" value="UniProtKB-SubCell"/>
</dbReference>
<keyword evidence="8" id="KW-0067">ATP-binding</keyword>
<evidence type="ECO:0000256" key="2">
    <source>
        <dbReference type="ARBA" id="ARBA00004370"/>
    </source>
</evidence>
<dbReference type="SUPFAM" id="SSF47384">
    <property type="entry name" value="Homodimeric domain of signal transducing histidine kinase"/>
    <property type="match status" value="1"/>
</dbReference>
<dbReference type="EC" id="2.7.13.3" evidence="3"/>
<dbReference type="AlphaFoldDB" id="A0A4P8L4E6"/>
<dbReference type="PROSITE" id="PS50885">
    <property type="entry name" value="HAMP"/>
    <property type="match status" value="1"/>
</dbReference>
<feature type="compositionally biased region" description="Basic and acidic residues" evidence="11">
    <location>
        <begin position="1"/>
        <end position="12"/>
    </location>
</feature>
<gene>
    <name evidence="15" type="ORF">FDQ92_11760</name>
</gene>
<dbReference type="SMART" id="SM00387">
    <property type="entry name" value="HATPase_c"/>
    <property type="match status" value="1"/>
</dbReference>
<feature type="transmembrane region" description="Helical" evidence="12">
    <location>
        <begin position="37"/>
        <end position="57"/>
    </location>
</feature>
<dbReference type="Pfam" id="PF02518">
    <property type="entry name" value="HATPase_c"/>
    <property type="match status" value="1"/>
</dbReference>
<dbReference type="InterPro" id="IPR004358">
    <property type="entry name" value="Sig_transdc_His_kin-like_C"/>
</dbReference>
<keyword evidence="6" id="KW-0547">Nucleotide-binding</keyword>
<dbReference type="CDD" id="cd06225">
    <property type="entry name" value="HAMP"/>
    <property type="match status" value="1"/>
</dbReference>
<evidence type="ECO:0000313" key="15">
    <source>
        <dbReference type="EMBL" id="QCQ22789.1"/>
    </source>
</evidence>
<dbReference type="InterPro" id="IPR003594">
    <property type="entry name" value="HATPase_dom"/>
</dbReference>
<dbReference type="SUPFAM" id="SSF158472">
    <property type="entry name" value="HAMP domain-like"/>
    <property type="match status" value="1"/>
</dbReference>
<evidence type="ECO:0000256" key="8">
    <source>
        <dbReference type="ARBA" id="ARBA00022840"/>
    </source>
</evidence>
<dbReference type="GO" id="GO:0030295">
    <property type="term" value="F:protein kinase activator activity"/>
    <property type="evidence" value="ECO:0007669"/>
    <property type="project" value="TreeGrafter"/>
</dbReference>
<feature type="domain" description="Histidine kinase" evidence="13">
    <location>
        <begin position="286"/>
        <end position="506"/>
    </location>
</feature>
<dbReference type="PANTHER" id="PTHR42878:SF7">
    <property type="entry name" value="SENSOR HISTIDINE KINASE GLRK"/>
    <property type="match status" value="1"/>
</dbReference>
<keyword evidence="9" id="KW-0902">Two-component regulatory system</keyword>
<dbReference type="SMART" id="SM00388">
    <property type="entry name" value="HisKA"/>
    <property type="match status" value="1"/>
</dbReference>
<protein>
    <recommendedName>
        <fullName evidence="3">histidine kinase</fullName>
        <ecNumber evidence="3">2.7.13.3</ecNumber>
    </recommendedName>
</protein>
<evidence type="ECO:0000256" key="5">
    <source>
        <dbReference type="ARBA" id="ARBA00022679"/>
    </source>
</evidence>
<keyword evidence="4" id="KW-0597">Phosphoprotein</keyword>
<dbReference type="InterPro" id="IPR003661">
    <property type="entry name" value="HisK_dim/P_dom"/>
</dbReference>
<dbReference type="KEGG" id="dax:FDQ92_11760"/>
<keyword evidence="10 12" id="KW-0472">Membrane</keyword>
<keyword evidence="5" id="KW-0808">Transferase</keyword>
<dbReference type="PANTHER" id="PTHR42878">
    <property type="entry name" value="TWO-COMPONENT HISTIDINE KINASE"/>
    <property type="match status" value="1"/>
</dbReference>
<dbReference type="Gene3D" id="3.30.565.10">
    <property type="entry name" value="Histidine kinase-like ATPase, C-terminal domain"/>
    <property type="match status" value="1"/>
</dbReference>
<dbReference type="EMBL" id="CP040098">
    <property type="protein sequence ID" value="QCQ22789.1"/>
    <property type="molecule type" value="Genomic_DNA"/>
</dbReference>
<evidence type="ECO:0000259" key="13">
    <source>
        <dbReference type="PROSITE" id="PS50109"/>
    </source>
</evidence>
<feature type="transmembrane region" description="Helical" evidence="12">
    <location>
        <begin position="205"/>
        <end position="227"/>
    </location>
</feature>
<keyword evidence="12" id="KW-0812">Transmembrane</keyword>
<evidence type="ECO:0000256" key="6">
    <source>
        <dbReference type="ARBA" id="ARBA00022741"/>
    </source>
</evidence>
<evidence type="ECO:0000256" key="7">
    <source>
        <dbReference type="ARBA" id="ARBA00022777"/>
    </source>
</evidence>
<dbReference type="Pfam" id="PF00672">
    <property type="entry name" value="HAMP"/>
    <property type="match status" value="1"/>
</dbReference>
<proteinExistence type="predicted"/>
<evidence type="ECO:0000256" key="4">
    <source>
        <dbReference type="ARBA" id="ARBA00022553"/>
    </source>
</evidence>
<keyword evidence="16" id="KW-1185">Reference proteome</keyword>
<dbReference type="Gene3D" id="6.10.340.10">
    <property type="match status" value="1"/>
</dbReference>
<dbReference type="SMART" id="SM00304">
    <property type="entry name" value="HAMP"/>
    <property type="match status" value="1"/>
</dbReference>
<evidence type="ECO:0000256" key="3">
    <source>
        <dbReference type="ARBA" id="ARBA00012438"/>
    </source>
</evidence>
<organism evidence="15 16">
    <name type="scientific">Desulfoglaeba alkanexedens ALDC</name>
    <dbReference type="NCBI Taxonomy" id="980445"/>
    <lineage>
        <taxon>Bacteria</taxon>
        <taxon>Pseudomonadati</taxon>
        <taxon>Thermodesulfobacteriota</taxon>
        <taxon>Syntrophobacteria</taxon>
        <taxon>Syntrophobacterales</taxon>
        <taxon>Syntrophobacteraceae</taxon>
        <taxon>Desulfoglaeba</taxon>
    </lineage>
</organism>
<dbReference type="FunFam" id="1.10.287.130:FF:000001">
    <property type="entry name" value="Two-component sensor histidine kinase"/>
    <property type="match status" value="1"/>
</dbReference>
<comment type="subcellular location">
    <subcellularLocation>
        <location evidence="2">Membrane</location>
    </subcellularLocation>
</comment>
<dbReference type="InterPro" id="IPR036890">
    <property type="entry name" value="HATPase_C_sf"/>
</dbReference>
<evidence type="ECO:0000259" key="14">
    <source>
        <dbReference type="PROSITE" id="PS50885"/>
    </source>
</evidence>
<keyword evidence="7 15" id="KW-0418">Kinase</keyword>
<dbReference type="PROSITE" id="PS50109">
    <property type="entry name" value="HIS_KIN"/>
    <property type="match status" value="1"/>
</dbReference>
<dbReference type="InterPro" id="IPR050351">
    <property type="entry name" value="BphY/WalK/GraS-like"/>
</dbReference>
<dbReference type="GO" id="GO:0000155">
    <property type="term" value="F:phosphorelay sensor kinase activity"/>
    <property type="evidence" value="ECO:0007669"/>
    <property type="project" value="InterPro"/>
</dbReference>
<accession>A0A4P8L4E6</accession>
<dbReference type="FunFam" id="3.30.565.10:FF:000006">
    <property type="entry name" value="Sensor histidine kinase WalK"/>
    <property type="match status" value="1"/>
</dbReference>
<dbReference type="InterPro" id="IPR003660">
    <property type="entry name" value="HAMP_dom"/>
</dbReference>
<dbReference type="GO" id="GO:0005524">
    <property type="term" value="F:ATP binding"/>
    <property type="evidence" value="ECO:0007669"/>
    <property type="project" value="UniProtKB-KW"/>
</dbReference>
<dbReference type="PRINTS" id="PR00344">
    <property type="entry name" value="BCTRLSENSOR"/>
</dbReference>
<dbReference type="GO" id="GO:0007234">
    <property type="term" value="P:osmosensory signaling via phosphorelay pathway"/>
    <property type="evidence" value="ECO:0007669"/>
    <property type="project" value="TreeGrafter"/>
</dbReference>
<reference evidence="15 16" key="2">
    <citation type="submission" date="2019-05" db="EMBL/GenBank/DDBJ databases">
        <authorList>
            <person name="Suflita J.M."/>
            <person name="Marks C.R."/>
        </authorList>
    </citation>
    <scope>NUCLEOTIDE SEQUENCE [LARGE SCALE GENOMIC DNA]</scope>
    <source>
        <strain evidence="15 16">ALDC</strain>
    </source>
</reference>
<evidence type="ECO:0000256" key="1">
    <source>
        <dbReference type="ARBA" id="ARBA00000085"/>
    </source>
</evidence>
<feature type="region of interest" description="Disordered" evidence="11">
    <location>
        <begin position="1"/>
        <end position="23"/>
    </location>
</feature>
<keyword evidence="12" id="KW-1133">Transmembrane helix</keyword>
<comment type="catalytic activity">
    <reaction evidence="1">
        <text>ATP + protein L-histidine = ADP + protein N-phospho-L-histidine.</text>
        <dbReference type="EC" id="2.7.13.3"/>
    </reaction>
</comment>
<dbReference type="Proteomes" id="UP000298602">
    <property type="component" value="Chromosome"/>
</dbReference>
<evidence type="ECO:0000256" key="9">
    <source>
        <dbReference type="ARBA" id="ARBA00023012"/>
    </source>
</evidence>
<reference evidence="15 16" key="1">
    <citation type="submission" date="2019-05" db="EMBL/GenBank/DDBJ databases">
        <title>The Complete Genome Sequence of the n-alkane-degrading Desulfoglaeba alkanexedens ALDC reveals multiple alkylsuccinate synthase gene clusters.</title>
        <authorList>
            <person name="Callaghan A.V."/>
            <person name="Davidova I.A."/>
            <person name="Duncan K.E."/>
            <person name="Morris B."/>
            <person name="McInerney M.J."/>
        </authorList>
    </citation>
    <scope>NUCLEOTIDE SEQUENCE [LARGE SCALE GENOMIC DNA]</scope>
    <source>
        <strain evidence="15 16">ALDC</strain>
    </source>
</reference>
<name>A0A4P8L4E6_9BACT</name>
<evidence type="ECO:0000256" key="12">
    <source>
        <dbReference type="SAM" id="Phobius"/>
    </source>
</evidence>
<dbReference type="CDD" id="cd00082">
    <property type="entry name" value="HisKA"/>
    <property type="match status" value="1"/>
</dbReference>
<dbReference type="OrthoDB" id="9770955at2"/>
<sequence>MKAKDERIHQSENSRSPARKRSSEGSMQTRFGIIKKLFFWYAVLIAAFYGTISVYYLSIQKILTLSDDIVNKNYRISSSAKAMIDSLISMEENEKRYSILKNPEYRGYFESSRQEFEDHLAEILRLLMGTKEVVPWEELFRSYAAQRQQMSLTFSAGEIPEDLWIPERMIDGWIQRISTVLATNEREVELAMRDLHEKGNLARRWGMVGVAVSLLCGVLGMMFLAGSMSRPLRELRRGIRNLARDGSSEPIRILSEDEFGELAFAFNEMLNRLKEEERMRADFISMLSHEIRNPLTTIRESVNLIEQGTMGTVNDKQRRFLGIARQEAERISGLLKNLLQLSKLEAGHPAVNPRELRPAGLVERCVQRFAPAAEAKSIGIRMDIQPDLPTLIGDPELLEQVLLNLIANAVKFSPPGSEVVVAVNCGSGREQVVFAVTDNGPGIPKSEQSFVFQKYYRASSFQHKIDGTGLGLHIAKHIVESHGGTVWLESREGSGSTFGFTLPLSTKECRDEKIEQT</sequence>
<evidence type="ECO:0000256" key="11">
    <source>
        <dbReference type="SAM" id="MobiDB-lite"/>
    </source>
</evidence>
<dbReference type="InterPro" id="IPR005467">
    <property type="entry name" value="His_kinase_dom"/>
</dbReference>
<dbReference type="GO" id="GO:0000156">
    <property type="term" value="F:phosphorelay response regulator activity"/>
    <property type="evidence" value="ECO:0007669"/>
    <property type="project" value="TreeGrafter"/>
</dbReference>
<dbReference type="Pfam" id="PF00512">
    <property type="entry name" value="HisKA"/>
    <property type="match status" value="1"/>
</dbReference>
<dbReference type="InterPro" id="IPR036097">
    <property type="entry name" value="HisK_dim/P_sf"/>
</dbReference>
<dbReference type="SUPFAM" id="SSF55874">
    <property type="entry name" value="ATPase domain of HSP90 chaperone/DNA topoisomerase II/histidine kinase"/>
    <property type="match status" value="1"/>
</dbReference>
<dbReference type="Gene3D" id="1.10.287.130">
    <property type="match status" value="1"/>
</dbReference>